<dbReference type="InterPro" id="IPR000100">
    <property type="entry name" value="RNase_P"/>
</dbReference>
<protein>
    <recommendedName>
        <fullName evidence="7 8">Ribonuclease P protein component</fullName>
        <shortName evidence="7">RNase P protein</shortName>
        <shortName evidence="7">RNaseP protein</shortName>
        <ecNumber evidence="7 8">3.1.26.5</ecNumber>
    </recommendedName>
    <alternativeName>
        <fullName evidence="7">Protein C5</fullName>
    </alternativeName>
</protein>
<comment type="subunit">
    <text evidence="7">Consists of a catalytic RNA component (M1 or rnpB) and a protein subunit.</text>
</comment>
<dbReference type="Pfam" id="PF00825">
    <property type="entry name" value="Ribonuclease_P"/>
    <property type="match status" value="1"/>
</dbReference>
<dbReference type="InterPro" id="IPR020539">
    <property type="entry name" value="RNase_P_CS"/>
</dbReference>
<dbReference type="GO" id="GO:0042781">
    <property type="term" value="F:3'-tRNA processing endoribonuclease activity"/>
    <property type="evidence" value="ECO:0007669"/>
    <property type="project" value="TreeGrafter"/>
</dbReference>
<dbReference type="EMBL" id="JRHX01000065">
    <property type="protein sequence ID" value="KXZ69941.1"/>
    <property type="molecule type" value="Genomic_DNA"/>
</dbReference>
<evidence type="ECO:0000313" key="11">
    <source>
        <dbReference type="Proteomes" id="UP000075544"/>
    </source>
</evidence>
<keyword evidence="5 7" id="KW-0378">Hydrolase</keyword>
<evidence type="ECO:0000313" key="12">
    <source>
        <dbReference type="Proteomes" id="UP000075680"/>
    </source>
</evidence>
<reference evidence="11 12" key="1">
    <citation type="journal article" date="2016" name="Sci. Rep.">
        <title>Genomic and phenotypic characterization of the species Acinetobacter venetianus.</title>
        <authorList>
            <person name="Fondi M."/>
            <person name="Maida I."/>
            <person name="Perrin E."/>
            <person name="Orlandini V."/>
            <person name="La Torre L."/>
            <person name="Bosi E."/>
            <person name="Negroni A."/>
            <person name="Zanaroli G."/>
            <person name="Fava F."/>
            <person name="Decorosi F."/>
            <person name="Giovannetti L."/>
            <person name="Viti C."/>
            <person name="Vaneechoutte M."/>
            <person name="Dijkshoorn L."/>
            <person name="Fani R."/>
        </authorList>
    </citation>
    <scope>NUCLEOTIDE SEQUENCE [LARGE SCALE GENOMIC DNA]</scope>
    <source>
        <strain evidence="10 11">LUH13518</strain>
        <strain evidence="9 12">LUH5627</strain>
    </source>
</reference>
<evidence type="ECO:0000256" key="4">
    <source>
        <dbReference type="ARBA" id="ARBA00022759"/>
    </source>
</evidence>
<dbReference type="GO" id="GO:0030677">
    <property type="term" value="C:ribonuclease P complex"/>
    <property type="evidence" value="ECO:0007669"/>
    <property type="project" value="TreeGrafter"/>
</dbReference>
<comment type="catalytic activity">
    <reaction evidence="7">
        <text>Endonucleolytic cleavage of RNA, removing 5'-extranucleotides from tRNA precursor.</text>
        <dbReference type="EC" id="3.1.26.5"/>
    </reaction>
</comment>
<evidence type="ECO:0000256" key="5">
    <source>
        <dbReference type="ARBA" id="ARBA00022801"/>
    </source>
</evidence>
<evidence type="ECO:0000256" key="1">
    <source>
        <dbReference type="ARBA" id="ARBA00002663"/>
    </source>
</evidence>
<dbReference type="EC" id="3.1.26.5" evidence="7 8"/>
<dbReference type="PROSITE" id="PS00648">
    <property type="entry name" value="RIBONUCLEASE_P"/>
    <property type="match status" value="1"/>
</dbReference>
<dbReference type="RefSeq" id="WP_019385918.1">
    <property type="nucleotide sequence ID" value="NZ_CAXGOK010000055.1"/>
</dbReference>
<dbReference type="Proteomes" id="UP000075680">
    <property type="component" value="Unassembled WGS sequence"/>
</dbReference>
<dbReference type="GO" id="GO:0004526">
    <property type="term" value="F:ribonuclease P activity"/>
    <property type="evidence" value="ECO:0007669"/>
    <property type="project" value="UniProtKB-UniRule"/>
</dbReference>
<dbReference type="AlphaFoldDB" id="A0A150HT43"/>
<evidence type="ECO:0000313" key="9">
    <source>
        <dbReference type="EMBL" id="KXZ67204.1"/>
    </source>
</evidence>
<evidence type="ECO:0000256" key="3">
    <source>
        <dbReference type="ARBA" id="ARBA00022722"/>
    </source>
</evidence>
<dbReference type="PATRIC" id="fig|52133.18.peg.2345"/>
<gene>
    <name evidence="7 10" type="primary">rnpA</name>
    <name evidence="10" type="ORF">AVENLUH13518_02194</name>
    <name evidence="9" type="ORF">AVENLUH5627_02269</name>
</gene>
<name>A0A150HT43_9GAMM</name>
<keyword evidence="2 7" id="KW-0819">tRNA processing</keyword>
<keyword evidence="4 7" id="KW-0255">Endonuclease</keyword>
<dbReference type="GO" id="GO:0001682">
    <property type="term" value="P:tRNA 5'-leader removal"/>
    <property type="evidence" value="ECO:0007669"/>
    <property type="project" value="UniProtKB-UniRule"/>
</dbReference>
<organism evidence="10 11">
    <name type="scientific">Acinetobacter venetianus</name>
    <dbReference type="NCBI Taxonomy" id="52133"/>
    <lineage>
        <taxon>Bacteria</taxon>
        <taxon>Pseudomonadati</taxon>
        <taxon>Pseudomonadota</taxon>
        <taxon>Gammaproteobacteria</taxon>
        <taxon>Moraxellales</taxon>
        <taxon>Moraxellaceae</taxon>
        <taxon>Acinetobacter</taxon>
    </lineage>
</organism>
<comment type="function">
    <text evidence="1 7">RNaseP catalyzes the removal of the 5'-leader sequence from pre-tRNA to produce the mature 5'-terminus. It can also cleave other RNA substrates such as 4.5S RNA. The protein component plays an auxiliary but essential role in vivo by binding to the 5'-leader sequence and broadening the substrate specificity of the ribozyme.</text>
</comment>
<dbReference type="InterPro" id="IPR014721">
    <property type="entry name" value="Ribsml_uS5_D2-typ_fold_subgr"/>
</dbReference>
<dbReference type="PANTHER" id="PTHR33992:SF1">
    <property type="entry name" value="RIBONUCLEASE P PROTEIN COMPONENT"/>
    <property type="match status" value="1"/>
</dbReference>
<dbReference type="Gene3D" id="3.30.230.10">
    <property type="match status" value="1"/>
</dbReference>
<evidence type="ECO:0000256" key="6">
    <source>
        <dbReference type="ARBA" id="ARBA00022884"/>
    </source>
</evidence>
<evidence type="ECO:0000256" key="2">
    <source>
        <dbReference type="ARBA" id="ARBA00022694"/>
    </source>
</evidence>
<keyword evidence="3 7" id="KW-0540">Nuclease</keyword>
<dbReference type="Proteomes" id="UP000075544">
    <property type="component" value="Unassembled WGS sequence"/>
</dbReference>
<dbReference type="HAMAP" id="MF_00227">
    <property type="entry name" value="RNase_P"/>
    <property type="match status" value="1"/>
</dbReference>
<dbReference type="InterPro" id="IPR020568">
    <property type="entry name" value="Ribosomal_Su5_D2-typ_SF"/>
</dbReference>
<sequence>MTLYSFGTESRIRCAADYKSVFDGALFKVHQPHFLFLAKLTEQPKSRLGIVVAKKKVRRAHERNRIKRLARESFRLHQAQFNADIDIVVMPKVGIEAIANKELHQQLDFAWQKLQRLAKKHSKVVVAPLQN</sequence>
<proteinExistence type="inferred from homology"/>
<keyword evidence="6 7" id="KW-0694">RNA-binding</keyword>
<evidence type="ECO:0000256" key="8">
    <source>
        <dbReference type="NCBIfam" id="TIGR00188"/>
    </source>
</evidence>
<comment type="caution">
    <text evidence="10">The sequence shown here is derived from an EMBL/GenBank/DDBJ whole genome shotgun (WGS) entry which is preliminary data.</text>
</comment>
<dbReference type="SUPFAM" id="SSF54211">
    <property type="entry name" value="Ribosomal protein S5 domain 2-like"/>
    <property type="match status" value="1"/>
</dbReference>
<dbReference type="EMBL" id="JRUE01000195">
    <property type="protein sequence ID" value="KXZ67204.1"/>
    <property type="molecule type" value="Genomic_DNA"/>
</dbReference>
<dbReference type="PANTHER" id="PTHR33992">
    <property type="entry name" value="RIBONUCLEASE P PROTEIN COMPONENT"/>
    <property type="match status" value="1"/>
</dbReference>
<comment type="similarity">
    <text evidence="7">Belongs to the RnpA family.</text>
</comment>
<dbReference type="NCBIfam" id="TIGR00188">
    <property type="entry name" value="rnpA"/>
    <property type="match status" value="1"/>
</dbReference>
<evidence type="ECO:0000313" key="10">
    <source>
        <dbReference type="EMBL" id="KXZ69941.1"/>
    </source>
</evidence>
<accession>A0A150HT43</accession>
<evidence type="ECO:0000256" key="7">
    <source>
        <dbReference type="HAMAP-Rule" id="MF_00227"/>
    </source>
</evidence>
<dbReference type="GO" id="GO:0000049">
    <property type="term" value="F:tRNA binding"/>
    <property type="evidence" value="ECO:0007669"/>
    <property type="project" value="UniProtKB-UniRule"/>
</dbReference>